<dbReference type="AlphaFoldDB" id="A0AB39BKM0"/>
<evidence type="ECO:0000313" key="1">
    <source>
        <dbReference type="EMBL" id="XDI07090.1"/>
    </source>
</evidence>
<organism evidence="1">
    <name type="scientific">Herbiconiux sp. A18JL235</name>
    <dbReference type="NCBI Taxonomy" id="3152363"/>
    <lineage>
        <taxon>Bacteria</taxon>
        <taxon>Bacillati</taxon>
        <taxon>Actinomycetota</taxon>
        <taxon>Actinomycetes</taxon>
        <taxon>Micrococcales</taxon>
        <taxon>Microbacteriaceae</taxon>
        <taxon>Herbiconiux</taxon>
    </lineage>
</organism>
<accession>A0AB39BKM0</accession>
<proteinExistence type="predicted"/>
<gene>
    <name evidence="1" type="ORF">ABFY20_08325</name>
</gene>
<protein>
    <submittedName>
        <fullName evidence="1">DUF3263 domain-containing protein</fullName>
    </submittedName>
</protein>
<dbReference type="EMBL" id="CP162511">
    <property type="protein sequence ID" value="XDI07090.1"/>
    <property type="molecule type" value="Genomic_DNA"/>
</dbReference>
<dbReference type="Pfam" id="PF11662">
    <property type="entry name" value="DUF3263"/>
    <property type="match status" value="1"/>
</dbReference>
<dbReference type="RefSeq" id="WP_368499464.1">
    <property type="nucleotide sequence ID" value="NZ_CP162511.1"/>
</dbReference>
<reference evidence="1" key="1">
    <citation type="submission" date="2024-05" db="EMBL/GenBank/DDBJ databases">
        <title>Herbiconiux sp. A18JL235.</title>
        <authorList>
            <person name="Zhang G."/>
        </authorList>
    </citation>
    <scope>NUCLEOTIDE SEQUENCE</scope>
    <source>
        <strain evidence="1">A18JL235</strain>
    </source>
</reference>
<sequence length="82" mass="9824">MLTDNDRIILDFERRWIDRPEGAREKAIRRTFGWSHARYLQRLNQLLDTQAIAADPQLVYRLCGRIEARRATEVRRLLDRST</sequence>
<name>A0AB39BKM0_9MICO</name>
<dbReference type="InterPro" id="IPR021678">
    <property type="entry name" value="DUF3263"/>
</dbReference>